<dbReference type="EMBL" id="BAABKP010000001">
    <property type="protein sequence ID" value="GAA4794519.1"/>
    <property type="molecule type" value="Genomic_DNA"/>
</dbReference>
<accession>A0ABP9BEQ2</accession>
<protein>
    <submittedName>
        <fullName evidence="1">Uncharacterized protein</fullName>
    </submittedName>
</protein>
<sequence length="101" mass="10946">MRARTSFLKFEWAVAGIDFLRTLAAASIDGSVVPAPALGEPVQPENFLPFALGACLLESQGQSAGRWVTPHTFISQSLPNVIENAICTFFARADGIFDYIQ</sequence>
<proteinExistence type="predicted"/>
<name>A0ABP9BEQ2_9MICC</name>
<keyword evidence="2" id="KW-1185">Reference proteome</keyword>
<evidence type="ECO:0000313" key="2">
    <source>
        <dbReference type="Proteomes" id="UP001500187"/>
    </source>
</evidence>
<organism evidence="1 2">
    <name type="scientific">Rothia endophytica</name>
    <dbReference type="NCBI Taxonomy" id="1324766"/>
    <lineage>
        <taxon>Bacteria</taxon>
        <taxon>Bacillati</taxon>
        <taxon>Actinomycetota</taxon>
        <taxon>Actinomycetes</taxon>
        <taxon>Micrococcales</taxon>
        <taxon>Micrococcaceae</taxon>
        <taxon>Rothia</taxon>
    </lineage>
</organism>
<comment type="caution">
    <text evidence="1">The sequence shown here is derived from an EMBL/GenBank/DDBJ whole genome shotgun (WGS) entry which is preliminary data.</text>
</comment>
<evidence type="ECO:0000313" key="1">
    <source>
        <dbReference type="EMBL" id="GAA4794519.1"/>
    </source>
</evidence>
<reference evidence="2" key="1">
    <citation type="journal article" date="2019" name="Int. J. Syst. Evol. Microbiol.">
        <title>The Global Catalogue of Microorganisms (GCM) 10K type strain sequencing project: providing services to taxonomists for standard genome sequencing and annotation.</title>
        <authorList>
            <consortium name="The Broad Institute Genomics Platform"/>
            <consortium name="The Broad Institute Genome Sequencing Center for Infectious Disease"/>
            <person name="Wu L."/>
            <person name="Ma J."/>
        </authorList>
    </citation>
    <scope>NUCLEOTIDE SEQUENCE [LARGE SCALE GENOMIC DNA]</scope>
    <source>
        <strain evidence="2">JCM 18541</strain>
    </source>
</reference>
<gene>
    <name evidence="1" type="ORF">GCM10023352_11760</name>
</gene>
<dbReference type="Proteomes" id="UP001500187">
    <property type="component" value="Unassembled WGS sequence"/>
</dbReference>